<protein>
    <submittedName>
        <fullName evidence="3">Tetratricopeptide repeat protein</fullName>
    </submittedName>
</protein>
<organism evidence="3 4">
    <name type="scientific">Falsiporphyromonas endometrii</name>
    <dbReference type="NCBI Taxonomy" id="1387297"/>
    <lineage>
        <taxon>Bacteria</taxon>
        <taxon>Pseudomonadati</taxon>
        <taxon>Bacteroidota</taxon>
        <taxon>Bacteroidia</taxon>
        <taxon>Bacteroidales</taxon>
        <taxon>Porphyromonadaceae</taxon>
        <taxon>Falsiporphyromonas</taxon>
    </lineage>
</organism>
<name>A0ABV9K7A7_9PORP</name>
<dbReference type="PROSITE" id="PS50005">
    <property type="entry name" value="TPR"/>
    <property type="match status" value="1"/>
</dbReference>
<dbReference type="Gene3D" id="1.25.40.10">
    <property type="entry name" value="Tetratricopeptide repeat domain"/>
    <property type="match status" value="1"/>
</dbReference>
<keyword evidence="4" id="KW-1185">Reference proteome</keyword>
<dbReference type="PANTHER" id="PTHR12558">
    <property type="entry name" value="CELL DIVISION CYCLE 16,23,27"/>
    <property type="match status" value="1"/>
</dbReference>
<feature type="signal peptide" evidence="2">
    <location>
        <begin position="1"/>
        <end position="20"/>
    </location>
</feature>
<gene>
    <name evidence="3" type="ORF">ACFO3G_02740</name>
</gene>
<feature type="chain" id="PRO_5045298502" evidence="2">
    <location>
        <begin position="21"/>
        <end position="397"/>
    </location>
</feature>
<sequence>MKKLALIVALAAMTFGVATAQRSNVKAAFRLSDQSKPDFEQAQMLISAAEENPETMNDPETYYVAAQINENEFRHYLDLQQKGQEVDIKKMYDAALRILPALEKCYELDNTPNANGKVKAKYTKKIQEILKRDITYVYNGGVVFSQSNNQQSALDAFVQYFKIKDLPVCANDPEVSSKDSTTVQIALIVSDLASSLKQPDKALLILQSIKTVPGAECQVLRGEASAYKAQGDTVKYLDLLKEGASKCSDFFFFASLVDLYSTMNKTDEAIKYLDDAIKLDPNNPQLYRVMGDLWAYQKNDTQGAIKWYKKALEIKPDDADFNYAYAMALFNEAADLRSAANVTPAMDQKAMELFKMALPILEKADQLRPNDSKIRYMLKNVYYNLRMMDKYKAMGGE</sequence>
<dbReference type="EMBL" id="JBHSGO010000046">
    <property type="protein sequence ID" value="MFC4665536.1"/>
    <property type="molecule type" value="Genomic_DNA"/>
</dbReference>
<dbReference type="InterPro" id="IPR011990">
    <property type="entry name" value="TPR-like_helical_dom_sf"/>
</dbReference>
<evidence type="ECO:0000256" key="2">
    <source>
        <dbReference type="SAM" id="SignalP"/>
    </source>
</evidence>
<dbReference type="RefSeq" id="WP_380077765.1">
    <property type="nucleotide sequence ID" value="NZ_JBHSGO010000046.1"/>
</dbReference>
<evidence type="ECO:0000313" key="4">
    <source>
        <dbReference type="Proteomes" id="UP001596020"/>
    </source>
</evidence>
<dbReference type="InterPro" id="IPR019734">
    <property type="entry name" value="TPR_rpt"/>
</dbReference>
<dbReference type="Pfam" id="PF13432">
    <property type="entry name" value="TPR_16"/>
    <property type="match status" value="1"/>
</dbReference>
<dbReference type="SUPFAM" id="SSF48452">
    <property type="entry name" value="TPR-like"/>
    <property type="match status" value="2"/>
</dbReference>
<dbReference type="PANTHER" id="PTHR12558:SF13">
    <property type="entry name" value="CELL DIVISION CYCLE PROTEIN 27 HOMOLOG"/>
    <property type="match status" value="1"/>
</dbReference>
<comment type="caution">
    <text evidence="3">The sequence shown here is derived from an EMBL/GenBank/DDBJ whole genome shotgun (WGS) entry which is preliminary data.</text>
</comment>
<feature type="repeat" description="TPR" evidence="1">
    <location>
        <begin position="250"/>
        <end position="283"/>
    </location>
</feature>
<keyword evidence="1" id="KW-0802">TPR repeat</keyword>
<keyword evidence="2" id="KW-0732">Signal</keyword>
<dbReference type="SMART" id="SM00028">
    <property type="entry name" value="TPR"/>
    <property type="match status" value="2"/>
</dbReference>
<accession>A0ABV9K7A7</accession>
<reference evidence="4" key="1">
    <citation type="journal article" date="2019" name="Int. J. Syst. Evol. Microbiol.">
        <title>The Global Catalogue of Microorganisms (GCM) 10K type strain sequencing project: providing services to taxonomists for standard genome sequencing and annotation.</title>
        <authorList>
            <consortium name="The Broad Institute Genomics Platform"/>
            <consortium name="The Broad Institute Genome Sequencing Center for Infectious Disease"/>
            <person name="Wu L."/>
            <person name="Ma J."/>
        </authorList>
    </citation>
    <scope>NUCLEOTIDE SEQUENCE [LARGE SCALE GENOMIC DNA]</scope>
    <source>
        <strain evidence="4">CGMCC 4.7357</strain>
    </source>
</reference>
<evidence type="ECO:0000313" key="3">
    <source>
        <dbReference type="EMBL" id="MFC4665536.1"/>
    </source>
</evidence>
<proteinExistence type="predicted"/>
<dbReference type="Proteomes" id="UP001596020">
    <property type="component" value="Unassembled WGS sequence"/>
</dbReference>
<evidence type="ECO:0000256" key="1">
    <source>
        <dbReference type="PROSITE-ProRule" id="PRU00339"/>
    </source>
</evidence>